<accession>A0A1I6BWC4</accession>
<protein>
    <submittedName>
        <fullName evidence="1">Uncharacterized protein</fullName>
    </submittedName>
</protein>
<dbReference type="InterPro" id="IPR032710">
    <property type="entry name" value="NTF2-like_dom_sf"/>
</dbReference>
<evidence type="ECO:0000313" key="2">
    <source>
        <dbReference type="Proteomes" id="UP000182762"/>
    </source>
</evidence>
<dbReference type="EMBL" id="FOXX01000015">
    <property type="protein sequence ID" value="SFQ85236.1"/>
    <property type="molecule type" value="Genomic_DNA"/>
</dbReference>
<reference evidence="1 2" key="1">
    <citation type="submission" date="2016-10" db="EMBL/GenBank/DDBJ databases">
        <authorList>
            <person name="Varghese N."/>
            <person name="Submissions S."/>
        </authorList>
    </citation>
    <scope>NUCLEOTIDE SEQUENCE [LARGE SCALE GENOMIC DNA]</scope>
    <source>
        <strain evidence="1 2">DSM 13796</strain>
    </source>
</reference>
<organism evidence="1 2">
    <name type="scientific">Priestia endophytica DSM 13796</name>
    <dbReference type="NCBI Taxonomy" id="1121089"/>
    <lineage>
        <taxon>Bacteria</taxon>
        <taxon>Bacillati</taxon>
        <taxon>Bacillota</taxon>
        <taxon>Bacilli</taxon>
        <taxon>Bacillales</taxon>
        <taxon>Bacillaceae</taxon>
        <taxon>Priestia</taxon>
    </lineage>
</organism>
<comment type="caution">
    <text evidence="1">The sequence shown here is derived from an EMBL/GenBank/DDBJ whole genome shotgun (WGS) entry which is preliminary data.</text>
</comment>
<dbReference type="SUPFAM" id="SSF54427">
    <property type="entry name" value="NTF2-like"/>
    <property type="match status" value="1"/>
</dbReference>
<dbReference type="Gene3D" id="3.10.450.50">
    <property type="match status" value="1"/>
</dbReference>
<sequence length="55" mass="6022">MIKLLGDVAVTSTKAFLQVTVGEEEINHEMSYSRIWKEQNGSLQVVAGHCSTVVS</sequence>
<gene>
    <name evidence="1" type="ORF">SAMN02745910_04343</name>
</gene>
<keyword evidence="2" id="KW-1185">Reference proteome</keyword>
<name>A0A1I6BWC4_9BACI</name>
<evidence type="ECO:0000313" key="1">
    <source>
        <dbReference type="EMBL" id="SFQ85236.1"/>
    </source>
</evidence>
<dbReference type="Proteomes" id="UP000182762">
    <property type="component" value="Unassembled WGS sequence"/>
</dbReference>
<proteinExistence type="predicted"/>